<gene>
    <name evidence="3" type="ORF">GCM10010185_48990</name>
</gene>
<dbReference type="RefSeq" id="WP_189225645.1">
    <property type="nucleotide sequence ID" value="NZ_BMRG01000011.1"/>
</dbReference>
<dbReference type="InterPro" id="IPR002589">
    <property type="entry name" value="Macro_dom"/>
</dbReference>
<feature type="domain" description="Macro" evidence="2">
    <location>
        <begin position="1"/>
        <end position="163"/>
    </location>
</feature>
<dbReference type="SMART" id="SM00506">
    <property type="entry name" value="A1pp"/>
    <property type="match status" value="1"/>
</dbReference>
<comment type="catalytic activity">
    <reaction evidence="1">
        <text>an N-(ADP-alpha-D-ribosyl)-thymidine in DNA + H2O = a thymidine in DNA + ADP-D-ribose</text>
        <dbReference type="Rhea" id="RHEA:71655"/>
        <dbReference type="Rhea" id="RHEA-COMP:13556"/>
        <dbReference type="Rhea" id="RHEA-COMP:18051"/>
        <dbReference type="ChEBI" id="CHEBI:15377"/>
        <dbReference type="ChEBI" id="CHEBI:57967"/>
        <dbReference type="ChEBI" id="CHEBI:137386"/>
        <dbReference type="ChEBI" id="CHEBI:191199"/>
    </reaction>
    <physiologicalReaction direction="left-to-right" evidence="1">
        <dbReference type="Rhea" id="RHEA:71656"/>
    </physiologicalReaction>
</comment>
<dbReference type="EMBL" id="BMRG01000011">
    <property type="protein sequence ID" value="GGP70177.1"/>
    <property type="molecule type" value="Genomic_DNA"/>
</dbReference>
<dbReference type="AlphaFoldDB" id="A0A918EG28"/>
<dbReference type="SUPFAM" id="SSF52949">
    <property type="entry name" value="Macro domain-like"/>
    <property type="match status" value="1"/>
</dbReference>
<evidence type="ECO:0000259" key="2">
    <source>
        <dbReference type="PROSITE" id="PS51154"/>
    </source>
</evidence>
<sequence>MIVHGVGDLLVADADALVNTVNCVGVMGKGIALQFKRRYPENFDAYAKACKSGEVRLGHMHVVELHSISGPRYVVNFPTKGHWKSRSKLEDIEAGLDDLIRVIRDLGIKSIAIPPLGAGNGGLAWSEVEPLIRRKLAGLPDVRVMLFTPSNAARHLSPDPVKMTWGRATLIELIRAYTRARLAVEPWEDVRGASHLEIQKLMYFAQLVMPQLTLRFEQGIYGPYSEQVRHLVQSMEGTFVTGLGDGTAPVQRLDPIAPTAEGVAEVENYLERAGQEKDIRSRIVDPVMRMIDGFEGPYAIELIASTHWVARQPGCDDAHAAWRAIQAWTPRKGRLFTEHHVATAWEQLDRIERLVADSTG</sequence>
<dbReference type="PROSITE" id="PS51154">
    <property type="entry name" value="MACRO"/>
    <property type="match status" value="1"/>
</dbReference>
<dbReference type="Pfam" id="PF01661">
    <property type="entry name" value="Macro"/>
    <property type="match status" value="1"/>
</dbReference>
<dbReference type="InterPro" id="IPR043472">
    <property type="entry name" value="Macro_dom-like"/>
</dbReference>
<dbReference type="Gene3D" id="3.40.220.10">
    <property type="entry name" value="Leucine Aminopeptidase, subunit E, domain 1"/>
    <property type="match status" value="1"/>
</dbReference>
<reference evidence="3" key="2">
    <citation type="submission" date="2020-09" db="EMBL/GenBank/DDBJ databases">
        <authorList>
            <person name="Sun Q."/>
            <person name="Ohkuma M."/>
        </authorList>
    </citation>
    <scope>NUCLEOTIDE SEQUENCE</scope>
    <source>
        <strain evidence="3">JCM 3313</strain>
    </source>
</reference>
<evidence type="ECO:0000313" key="4">
    <source>
        <dbReference type="Proteomes" id="UP000639606"/>
    </source>
</evidence>
<accession>A0A918EG28</accession>
<dbReference type="PANTHER" id="PTHR12521:SF0">
    <property type="entry name" value="ADP-RIBOSE GLYCOHYDROLASE OARD1"/>
    <property type="match status" value="1"/>
</dbReference>
<dbReference type="InterPro" id="IPR050892">
    <property type="entry name" value="ADP-ribose_metab_enzymes"/>
</dbReference>
<keyword evidence="4" id="KW-1185">Reference proteome</keyword>
<comment type="caution">
    <text evidence="3">The sequence shown here is derived from an EMBL/GenBank/DDBJ whole genome shotgun (WGS) entry which is preliminary data.</text>
</comment>
<reference evidence="3" key="1">
    <citation type="journal article" date="2014" name="Int. J. Syst. Evol. Microbiol.">
        <title>Complete genome sequence of Corynebacterium casei LMG S-19264T (=DSM 44701T), isolated from a smear-ripened cheese.</title>
        <authorList>
            <consortium name="US DOE Joint Genome Institute (JGI-PGF)"/>
            <person name="Walter F."/>
            <person name="Albersmeier A."/>
            <person name="Kalinowski J."/>
            <person name="Ruckert C."/>
        </authorList>
    </citation>
    <scope>NUCLEOTIDE SEQUENCE</scope>
    <source>
        <strain evidence="3">JCM 3313</strain>
    </source>
</reference>
<organism evidence="3 4">
    <name type="scientific">Saccharothrix coeruleofusca</name>
    <dbReference type="NCBI Taxonomy" id="33919"/>
    <lineage>
        <taxon>Bacteria</taxon>
        <taxon>Bacillati</taxon>
        <taxon>Actinomycetota</taxon>
        <taxon>Actinomycetes</taxon>
        <taxon>Pseudonocardiales</taxon>
        <taxon>Pseudonocardiaceae</taxon>
        <taxon>Saccharothrix</taxon>
    </lineage>
</organism>
<dbReference type="CDD" id="cd02901">
    <property type="entry name" value="Macro_Poa1p-like"/>
    <property type="match status" value="1"/>
</dbReference>
<evidence type="ECO:0000256" key="1">
    <source>
        <dbReference type="ARBA" id="ARBA00035885"/>
    </source>
</evidence>
<name>A0A918EG28_9PSEU</name>
<protein>
    <recommendedName>
        <fullName evidence="2">Macro domain-containing protein</fullName>
    </recommendedName>
</protein>
<dbReference type="Proteomes" id="UP000639606">
    <property type="component" value="Unassembled WGS sequence"/>
</dbReference>
<evidence type="ECO:0000313" key="3">
    <source>
        <dbReference type="EMBL" id="GGP70177.1"/>
    </source>
</evidence>
<dbReference type="PANTHER" id="PTHR12521">
    <property type="entry name" value="PROTEIN C6ORF130"/>
    <property type="match status" value="1"/>
</dbReference>
<proteinExistence type="predicted"/>
<dbReference type="GO" id="GO:0140291">
    <property type="term" value="P:peptidyl-glutamate ADP-deribosylation"/>
    <property type="evidence" value="ECO:0007669"/>
    <property type="project" value="TreeGrafter"/>
</dbReference>